<proteinExistence type="predicted"/>
<organism evidence="2 3">
    <name type="scientific">Polaribacter gangjinensis</name>
    <dbReference type="NCBI Taxonomy" id="574710"/>
    <lineage>
        <taxon>Bacteria</taxon>
        <taxon>Pseudomonadati</taxon>
        <taxon>Bacteroidota</taxon>
        <taxon>Flavobacteriia</taxon>
        <taxon>Flavobacteriales</taxon>
        <taxon>Flavobacteriaceae</taxon>
    </lineage>
</organism>
<protein>
    <submittedName>
        <fullName evidence="2">Uncharacterized protein</fullName>
    </submittedName>
</protein>
<evidence type="ECO:0000313" key="3">
    <source>
        <dbReference type="Proteomes" id="UP000237608"/>
    </source>
</evidence>
<comment type="caution">
    <text evidence="2">The sequence shown here is derived from an EMBL/GenBank/DDBJ whole genome shotgun (WGS) entry which is preliminary data.</text>
</comment>
<feature type="coiled-coil region" evidence="1">
    <location>
        <begin position="216"/>
        <end position="243"/>
    </location>
</feature>
<evidence type="ECO:0000313" key="2">
    <source>
        <dbReference type="EMBL" id="PQJ74559.1"/>
    </source>
</evidence>
<accession>A0A2S7WAB1</accession>
<reference evidence="2 3" key="1">
    <citation type="submission" date="2016-12" db="EMBL/GenBank/DDBJ databases">
        <title>Trade-off between light-utilization and light-protection in marine flavobacteria.</title>
        <authorList>
            <person name="Kumagai Y."/>
            <person name="Yoshizawa S."/>
            <person name="Kogure K."/>
            <person name="Iwasaki W."/>
        </authorList>
    </citation>
    <scope>NUCLEOTIDE SEQUENCE [LARGE SCALE GENOMIC DNA]</scope>
    <source>
        <strain evidence="2 3">KCTC 22729</strain>
    </source>
</reference>
<name>A0A2S7WAB1_9FLAO</name>
<evidence type="ECO:0000256" key="1">
    <source>
        <dbReference type="SAM" id="Coils"/>
    </source>
</evidence>
<dbReference type="AlphaFoldDB" id="A0A2S7WAB1"/>
<keyword evidence="3" id="KW-1185">Reference proteome</keyword>
<gene>
    <name evidence="2" type="ORF">BTO13_04470</name>
</gene>
<keyword evidence="1" id="KW-0175">Coiled coil</keyword>
<sequence>MPENEEKISNANFAKIKSKIKQIISKNDVAATDYYADFLVYPSIEIYDEENLDAGLQPISIISGEFTLFVKQFSTNNQFGSITVKFKGSGKDKSEAIKNGILKINSNNKDFQIFLNSVKSKIINYYQNNCSLIIAEADKLNASNLYEKAIIQLISIPSGISKCDLEINRKIVQYYKNYSNAVCEKNMMIANGYFSEQNFSKTLEVLRTINPESKCKNNALSLMKKIESKIDAKEKEIFDLMMKVYNDQVALEKMKINSIKEIAMAYYQNQPETKINIIK</sequence>
<dbReference type="Proteomes" id="UP000237608">
    <property type="component" value="Unassembled WGS sequence"/>
</dbReference>
<dbReference type="EMBL" id="MSCL01000001">
    <property type="protein sequence ID" value="PQJ74559.1"/>
    <property type="molecule type" value="Genomic_DNA"/>
</dbReference>